<dbReference type="Pfam" id="PF13532">
    <property type="entry name" value="2OG-FeII_Oxy_2"/>
    <property type="match status" value="1"/>
</dbReference>
<sequence length="188" mass="21280">MLTLFPVDPEYPEGFVYEEGFISAAEEAKLLEVVRALPLQTFTFQGYEAKRRIASYGYDYSFEEGRLKRGADIPEPFHPLVAQVARRIGKAPEALVELLVTEYPPGAVINWHRDAPPFGLIAGISLGTDCTFRLRPYEKALQVRAATRSLTVRRRSLYVMDGSARSEWQHSIAAVKQTRYSITLRTLK</sequence>
<proteinExistence type="predicted"/>
<dbReference type="InterPro" id="IPR037151">
    <property type="entry name" value="AlkB-like_sf"/>
</dbReference>
<dbReference type="InterPro" id="IPR005123">
    <property type="entry name" value="Oxoglu/Fe-dep_dioxygenase_dom"/>
</dbReference>
<accession>A0ABP8HMF8</accession>
<dbReference type="EMBL" id="BAABGY010000015">
    <property type="protein sequence ID" value="GAA4341393.1"/>
    <property type="molecule type" value="Genomic_DNA"/>
</dbReference>
<dbReference type="InterPro" id="IPR032857">
    <property type="entry name" value="ALKBH4"/>
</dbReference>
<dbReference type="PANTHER" id="PTHR12463">
    <property type="entry name" value="OXYGENASE-RELATED"/>
    <property type="match status" value="1"/>
</dbReference>
<dbReference type="PROSITE" id="PS51471">
    <property type="entry name" value="FE2OG_OXY"/>
    <property type="match status" value="1"/>
</dbReference>
<dbReference type="PANTHER" id="PTHR12463:SF1">
    <property type="entry name" value="2-OXOGLUTARATE AND FE-DEPENDENT OXYGENASE FAMILY PROTEIN"/>
    <property type="match status" value="1"/>
</dbReference>
<name>A0ABP8HMF8_9BACT</name>
<keyword evidence="2" id="KW-0560">Oxidoreductase</keyword>
<dbReference type="Gene3D" id="2.60.120.590">
    <property type="entry name" value="Alpha-ketoglutarate-dependent dioxygenase AlkB-like"/>
    <property type="match status" value="1"/>
</dbReference>
<keyword evidence="2" id="KW-0223">Dioxygenase</keyword>
<keyword evidence="3" id="KW-1185">Reference proteome</keyword>
<evidence type="ECO:0000313" key="2">
    <source>
        <dbReference type="EMBL" id="GAA4341393.1"/>
    </source>
</evidence>
<organism evidence="2 3">
    <name type="scientific">Flaviaesturariibacter amylovorans</name>
    <dbReference type="NCBI Taxonomy" id="1084520"/>
    <lineage>
        <taxon>Bacteria</taxon>
        <taxon>Pseudomonadati</taxon>
        <taxon>Bacteroidota</taxon>
        <taxon>Chitinophagia</taxon>
        <taxon>Chitinophagales</taxon>
        <taxon>Chitinophagaceae</taxon>
        <taxon>Flaviaestuariibacter</taxon>
    </lineage>
</organism>
<comment type="caution">
    <text evidence="2">The sequence shown here is derived from an EMBL/GenBank/DDBJ whole genome shotgun (WGS) entry which is preliminary data.</text>
</comment>
<gene>
    <name evidence="2" type="ORF">GCM10023184_39800</name>
</gene>
<feature type="domain" description="Fe2OG dioxygenase" evidence="1">
    <location>
        <begin position="90"/>
        <end position="188"/>
    </location>
</feature>
<protein>
    <submittedName>
        <fullName evidence="2">Alpha-ketoglutarate-dependent dioxygenase AlkB</fullName>
    </submittedName>
</protein>
<dbReference type="Proteomes" id="UP001501725">
    <property type="component" value="Unassembled WGS sequence"/>
</dbReference>
<evidence type="ECO:0000313" key="3">
    <source>
        <dbReference type="Proteomes" id="UP001501725"/>
    </source>
</evidence>
<reference evidence="3" key="1">
    <citation type="journal article" date="2019" name="Int. J. Syst. Evol. Microbiol.">
        <title>The Global Catalogue of Microorganisms (GCM) 10K type strain sequencing project: providing services to taxonomists for standard genome sequencing and annotation.</title>
        <authorList>
            <consortium name="The Broad Institute Genomics Platform"/>
            <consortium name="The Broad Institute Genome Sequencing Center for Infectious Disease"/>
            <person name="Wu L."/>
            <person name="Ma J."/>
        </authorList>
    </citation>
    <scope>NUCLEOTIDE SEQUENCE [LARGE SCALE GENOMIC DNA]</scope>
    <source>
        <strain evidence="3">JCM 17919</strain>
    </source>
</reference>
<dbReference type="SUPFAM" id="SSF51197">
    <property type="entry name" value="Clavaminate synthase-like"/>
    <property type="match status" value="1"/>
</dbReference>
<dbReference type="InterPro" id="IPR027450">
    <property type="entry name" value="AlkB-like"/>
</dbReference>
<evidence type="ECO:0000259" key="1">
    <source>
        <dbReference type="PROSITE" id="PS51471"/>
    </source>
</evidence>
<dbReference type="GO" id="GO:0051213">
    <property type="term" value="F:dioxygenase activity"/>
    <property type="evidence" value="ECO:0007669"/>
    <property type="project" value="UniProtKB-KW"/>
</dbReference>
<dbReference type="RefSeq" id="WP_345257660.1">
    <property type="nucleotide sequence ID" value="NZ_BAABGY010000015.1"/>
</dbReference>